<name>A0A3M7T8B5_BRAPC</name>
<comment type="caution">
    <text evidence="2">The sequence shown here is derived from an EMBL/GenBank/DDBJ whole genome shotgun (WGS) entry which is preliminary data.</text>
</comment>
<feature type="transmembrane region" description="Helical" evidence="1">
    <location>
        <begin position="6"/>
        <end position="24"/>
    </location>
</feature>
<accession>A0A3M7T8B5</accession>
<proteinExistence type="predicted"/>
<dbReference type="Proteomes" id="UP000276133">
    <property type="component" value="Unassembled WGS sequence"/>
</dbReference>
<dbReference type="AlphaFoldDB" id="A0A3M7T8B5"/>
<keyword evidence="1" id="KW-0472">Membrane</keyword>
<dbReference type="EMBL" id="REGN01000126">
    <property type="protein sequence ID" value="RNA44286.1"/>
    <property type="molecule type" value="Genomic_DNA"/>
</dbReference>
<evidence type="ECO:0000313" key="3">
    <source>
        <dbReference type="Proteomes" id="UP000276133"/>
    </source>
</evidence>
<evidence type="ECO:0000313" key="2">
    <source>
        <dbReference type="EMBL" id="RNA44286.1"/>
    </source>
</evidence>
<sequence>MPIEAFLFISINFSVIMKAYATLFSQKNTEPKKTFEISYLSGVLWPLMEPMLIKESNIKL</sequence>
<gene>
    <name evidence="2" type="ORF">BpHYR1_010563</name>
</gene>
<organism evidence="2 3">
    <name type="scientific">Brachionus plicatilis</name>
    <name type="common">Marine rotifer</name>
    <name type="synonym">Brachionus muelleri</name>
    <dbReference type="NCBI Taxonomy" id="10195"/>
    <lineage>
        <taxon>Eukaryota</taxon>
        <taxon>Metazoa</taxon>
        <taxon>Spiralia</taxon>
        <taxon>Gnathifera</taxon>
        <taxon>Rotifera</taxon>
        <taxon>Eurotatoria</taxon>
        <taxon>Monogononta</taxon>
        <taxon>Pseudotrocha</taxon>
        <taxon>Ploima</taxon>
        <taxon>Brachionidae</taxon>
        <taxon>Brachionus</taxon>
    </lineage>
</organism>
<keyword evidence="1" id="KW-0812">Transmembrane</keyword>
<evidence type="ECO:0000256" key="1">
    <source>
        <dbReference type="SAM" id="Phobius"/>
    </source>
</evidence>
<protein>
    <submittedName>
        <fullName evidence="2">Uncharacterized protein</fullName>
    </submittedName>
</protein>
<reference evidence="2 3" key="1">
    <citation type="journal article" date="2018" name="Sci. Rep.">
        <title>Genomic signatures of local adaptation to the degree of environmental predictability in rotifers.</title>
        <authorList>
            <person name="Franch-Gras L."/>
            <person name="Hahn C."/>
            <person name="Garcia-Roger E.M."/>
            <person name="Carmona M.J."/>
            <person name="Serra M."/>
            <person name="Gomez A."/>
        </authorList>
    </citation>
    <scope>NUCLEOTIDE SEQUENCE [LARGE SCALE GENOMIC DNA]</scope>
    <source>
        <strain evidence="2">HYR1</strain>
    </source>
</reference>
<keyword evidence="3" id="KW-1185">Reference proteome</keyword>
<keyword evidence="1" id="KW-1133">Transmembrane helix</keyword>